<dbReference type="InterPro" id="IPR037185">
    <property type="entry name" value="EmrE-like"/>
</dbReference>
<evidence type="ECO:0000256" key="2">
    <source>
        <dbReference type="ARBA" id="ARBA00022692"/>
    </source>
</evidence>
<feature type="transmembrane region" description="Helical" evidence="5">
    <location>
        <begin position="91"/>
        <end position="110"/>
    </location>
</feature>
<dbReference type="PANTHER" id="PTHR32322">
    <property type="entry name" value="INNER MEMBRANE TRANSPORTER"/>
    <property type="match status" value="1"/>
</dbReference>
<dbReference type="InterPro" id="IPR000620">
    <property type="entry name" value="EamA_dom"/>
</dbReference>
<feature type="domain" description="EamA" evidence="7">
    <location>
        <begin position="147"/>
        <end position="278"/>
    </location>
</feature>
<keyword evidence="9" id="KW-1185">Reference proteome</keyword>
<evidence type="ECO:0000313" key="8">
    <source>
        <dbReference type="EMBL" id="AZN73073.1"/>
    </source>
</evidence>
<feature type="transmembrane region" description="Helical" evidence="5">
    <location>
        <begin position="232"/>
        <end position="256"/>
    </location>
</feature>
<evidence type="ECO:0000256" key="6">
    <source>
        <dbReference type="SAM" id="SignalP"/>
    </source>
</evidence>
<sequence length="285" mass="29246">MPMTAFLTAIAMIAFAANSILAREALADGAMDAAAFTGLRLASGAVALALVLALRRTAKGKVVPGSWLSALALFVYAIAFSFAYVQLGAATGALVLFVSVQLTMIGWGIVRGERPRVMQWAGIVMALAGFVYLVSPALTRPDPVATTLMITAGSAWGVYSLRGRGSRDPIDDTAGNFIRTMPLALALLAFAILVQDNPAGTLSGRGIGLAVASGVLASAAGYVVWYRVLPHLAAIAAAIVQLSVPVITAAAGVLLLAEPLTIELVFAGMLILSGLALAIAARQKA</sequence>
<feature type="transmembrane region" description="Helical" evidence="5">
    <location>
        <begin position="173"/>
        <end position="194"/>
    </location>
</feature>
<keyword evidence="6" id="KW-0732">Signal</keyword>
<feature type="transmembrane region" description="Helical" evidence="5">
    <location>
        <begin position="262"/>
        <end position="281"/>
    </location>
</feature>
<reference evidence="8 9" key="1">
    <citation type="submission" date="2018-09" db="EMBL/GenBank/DDBJ databases">
        <title>Marinorhizobium profundi gen. nov., sp. nov., isolated from a deep-sea sediment sample from the New Britain Trench and proposal of Marinorhizobiaceae fam. nov. in the order Rhizobiales of the class Alphaproteobacteria.</title>
        <authorList>
            <person name="Cao J."/>
        </authorList>
    </citation>
    <scope>NUCLEOTIDE SEQUENCE [LARGE SCALE GENOMIC DNA]</scope>
    <source>
        <strain evidence="8 9">WS11</strain>
    </source>
</reference>
<dbReference type="Proteomes" id="UP000268192">
    <property type="component" value="Chromosome"/>
</dbReference>
<feature type="chain" id="PRO_5019137763" evidence="6">
    <location>
        <begin position="17"/>
        <end position="285"/>
    </location>
</feature>
<dbReference type="AlphaFoldDB" id="A0A3S9B7Z7"/>
<dbReference type="InterPro" id="IPR050638">
    <property type="entry name" value="AA-Vitamin_Transporters"/>
</dbReference>
<feature type="signal peptide" evidence="6">
    <location>
        <begin position="1"/>
        <end position="16"/>
    </location>
</feature>
<dbReference type="OrthoDB" id="184388at2"/>
<evidence type="ECO:0000256" key="3">
    <source>
        <dbReference type="ARBA" id="ARBA00022989"/>
    </source>
</evidence>
<comment type="subcellular location">
    <subcellularLocation>
        <location evidence="1">Membrane</location>
        <topology evidence="1">Multi-pass membrane protein</topology>
    </subcellularLocation>
</comment>
<evidence type="ECO:0000256" key="5">
    <source>
        <dbReference type="SAM" id="Phobius"/>
    </source>
</evidence>
<feature type="transmembrane region" description="Helical" evidence="5">
    <location>
        <begin position="206"/>
        <end position="225"/>
    </location>
</feature>
<evidence type="ECO:0000256" key="4">
    <source>
        <dbReference type="ARBA" id="ARBA00023136"/>
    </source>
</evidence>
<keyword evidence="2 5" id="KW-0812">Transmembrane</keyword>
<name>A0A3S9B7Z7_9HYPH</name>
<dbReference type="GO" id="GO:0016020">
    <property type="term" value="C:membrane"/>
    <property type="evidence" value="ECO:0007669"/>
    <property type="project" value="UniProtKB-SubCell"/>
</dbReference>
<keyword evidence="3 5" id="KW-1133">Transmembrane helix</keyword>
<dbReference type="Pfam" id="PF00892">
    <property type="entry name" value="EamA"/>
    <property type="match status" value="2"/>
</dbReference>
<dbReference type="SUPFAM" id="SSF103481">
    <property type="entry name" value="Multidrug resistance efflux transporter EmrE"/>
    <property type="match status" value="2"/>
</dbReference>
<gene>
    <name evidence="8" type="ORF">D5400_18845</name>
</gene>
<accession>A0A3S9B7Z7</accession>
<evidence type="ECO:0000259" key="7">
    <source>
        <dbReference type="Pfam" id="PF00892"/>
    </source>
</evidence>
<dbReference type="KEGG" id="abaw:D5400_18845"/>
<feature type="transmembrane region" description="Helical" evidence="5">
    <location>
        <begin position="144"/>
        <end position="161"/>
    </location>
</feature>
<feature type="transmembrane region" description="Helical" evidence="5">
    <location>
        <begin position="117"/>
        <end position="138"/>
    </location>
</feature>
<proteinExistence type="predicted"/>
<feature type="domain" description="EamA" evidence="7">
    <location>
        <begin position="5"/>
        <end position="133"/>
    </location>
</feature>
<organism evidence="8 9">
    <name type="scientific">Georhizobium profundi</name>
    <dbReference type="NCBI Taxonomy" id="2341112"/>
    <lineage>
        <taxon>Bacteria</taxon>
        <taxon>Pseudomonadati</taxon>
        <taxon>Pseudomonadota</taxon>
        <taxon>Alphaproteobacteria</taxon>
        <taxon>Hyphomicrobiales</taxon>
        <taxon>Rhizobiaceae</taxon>
        <taxon>Georhizobium</taxon>
    </lineage>
</organism>
<protein>
    <submittedName>
        <fullName evidence="8">DMT family transporter</fullName>
    </submittedName>
</protein>
<evidence type="ECO:0000313" key="9">
    <source>
        <dbReference type="Proteomes" id="UP000268192"/>
    </source>
</evidence>
<evidence type="ECO:0000256" key="1">
    <source>
        <dbReference type="ARBA" id="ARBA00004141"/>
    </source>
</evidence>
<dbReference type="EMBL" id="CP032509">
    <property type="protein sequence ID" value="AZN73073.1"/>
    <property type="molecule type" value="Genomic_DNA"/>
</dbReference>
<feature type="transmembrane region" description="Helical" evidence="5">
    <location>
        <begin position="37"/>
        <end position="54"/>
    </location>
</feature>
<dbReference type="PANTHER" id="PTHR32322:SF9">
    <property type="entry name" value="AMINO-ACID METABOLITE EFFLUX PUMP-RELATED"/>
    <property type="match status" value="1"/>
</dbReference>
<dbReference type="RefSeq" id="WP_126011613.1">
    <property type="nucleotide sequence ID" value="NZ_CP032509.1"/>
</dbReference>
<keyword evidence="4 5" id="KW-0472">Membrane</keyword>
<feature type="transmembrane region" description="Helical" evidence="5">
    <location>
        <begin position="66"/>
        <end position="85"/>
    </location>
</feature>